<evidence type="ECO:0000313" key="6">
    <source>
        <dbReference type="EMBL" id="VDP00269.1"/>
    </source>
</evidence>
<keyword evidence="4" id="KW-0479">Metal-binding</keyword>
<dbReference type="WBParaSite" id="SBAD_0000331301-mRNA-1">
    <property type="protein sequence ID" value="SBAD_0000331301-mRNA-1"/>
    <property type="gene ID" value="SBAD_0000331301"/>
</dbReference>
<dbReference type="AlphaFoldDB" id="A0A183IHS2"/>
<keyword evidence="7" id="KW-1185">Reference proteome</keyword>
<feature type="binding site" evidence="4">
    <location>
        <position position="3"/>
    </location>
    <ligand>
        <name>Mg(2+)</name>
        <dbReference type="ChEBI" id="CHEBI:18420"/>
    </ligand>
</feature>
<dbReference type="GO" id="GO:0005525">
    <property type="term" value="F:GTP binding"/>
    <property type="evidence" value="ECO:0007669"/>
    <property type="project" value="UniProtKB-KW"/>
</dbReference>
<protein>
    <submittedName>
        <fullName evidence="8">ADP-ribosylation factor-like protein 13B</fullName>
    </submittedName>
</protein>
<dbReference type="InterPro" id="IPR051995">
    <property type="entry name" value="Ciliary_GTPase"/>
</dbReference>
<dbReference type="PANTHER" id="PTHR46090">
    <property type="entry name" value="ADP-RIBOSYLATION FACTOR-LIKE PROTEIN 13B"/>
    <property type="match status" value="1"/>
</dbReference>
<keyword evidence="4" id="KW-0460">Magnesium</keyword>
<dbReference type="PANTHER" id="PTHR46090:SF2">
    <property type="entry name" value="ADP-RIBOSYLATION FACTOR-LIKE PROTEIN 13B"/>
    <property type="match status" value="1"/>
</dbReference>
<accession>A0A183IHS2</accession>
<organism evidence="8">
    <name type="scientific">Soboliphyme baturini</name>
    <dbReference type="NCBI Taxonomy" id="241478"/>
    <lineage>
        <taxon>Eukaryota</taxon>
        <taxon>Metazoa</taxon>
        <taxon>Ecdysozoa</taxon>
        <taxon>Nematoda</taxon>
        <taxon>Enoplea</taxon>
        <taxon>Dorylaimia</taxon>
        <taxon>Dioctophymatida</taxon>
        <taxon>Dioctophymatoidea</taxon>
        <taxon>Soboliphymatidae</taxon>
        <taxon>Soboliphyme</taxon>
    </lineage>
</organism>
<dbReference type="GO" id="GO:0046872">
    <property type="term" value="F:metal ion binding"/>
    <property type="evidence" value="ECO:0007669"/>
    <property type="project" value="UniProtKB-KW"/>
</dbReference>
<dbReference type="InterPro" id="IPR006689">
    <property type="entry name" value="Small_GTPase_ARF/SAR"/>
</dbReference>
<dbReference type="SUPFAM" id="SSF52540">
    <property type="entry name" value="P-loop containing nucleoside triphosphate hydrolases"/>
    <property type="match status" value="1"/>
</dbReference>
<feature type="binding site" evidence="3">
    <location>
        <position position="25"/>
    </location>
    <ligand>
        <name>GTP</name>
        <dbReference type="ChEBI" id="CHEBI:37565"/>
    </ligand>
</feature>
<evidence type="ECO:0000313" key="7">
    <source>
        <dbReference type="Proteomes" id="UP000270296"/>
    </source>
</evidence>
<name>A0A183IHS2_9BILA</name>
<dbReference type="EMBL" id="UZAM01007604">
    <property type="protein sequence ID" value="VDP00269.1"/>
    <property type="molecule type" value="Genomic_DNA"/>
</dbReference>
<dbReference type="Pfam" id="PF00025">
    <property type="entry name" value="Arf"/>
    <property type="match status" value="1"/>
</dbReference>
<evidence type="ECO:0000313" key="8">
    <source>
        <dbReference type="WBParaSite" id="SBAD_0000331301-mRNA-1"/>
    </source>
</evidence>
<gene>
    <name evidence="6" type="ORF">SBAD_LOCUS3167</name>
</gene>
<reference evidence="6 7" key="2">
    <citation type="submission" date="2018-11" db="EMBL/GenBank/DDBJ databases">
        <authorList>
            <consortium name="Pathogen Informatics"/>
        </authorList>
    </citation>
    <scope>NUCLEOTIDE SEQUENCE [LARGE SCALE GENOMIC DNA]</scope>
</reference>
<dbReference type="Proteomes" id="UP000270296">
    <property type="component" value="Unassembled WGS sequence"/>
</dbReference>
<dbReference type="Gene3D" id="3.40.50.300">
    <property type="entry name" value="P-loop containing nucleotide triphosphate hydrolases"/>
    <property type="match status" value="1"/>
</dbReference>
<evidence type="ECO:0000256" key="1">
    <source>
        <dbReference type="ARBA" id="ARBA00022741"/>
    </source>
</evidence>
<keyword evidence="2 3" id="KW-0342">GTP-binding</keyword>
<keyword evidence="5" id="KW-0175">Coiled coil</keyword>
<feature type="coiled-coil region" evidence="5">
    <location>
        <begin position="72"/>
        <end position="99"/>
    </location>
</feature>
<reference evidence="8" key="1">
    <citation type="submission" date="2016-06" db="UniProtKB">
        <authorList>
            <consortium name="WormBaseParasite"/>
        </authorList>
    </citation>
    <scope>IDENTIFICATION</scope>
</reference>
<proteinExistence type="predicted"/>
<evidence type="ECO:0000256" key="5">
    <source>
        <dbReference type="SAM" id="Coils"/>
    </source>
</evidence>
<keyword evidence="1 3" id="KW-0547">Nucleotide-binding</keyword>
<evidence type="ECO:0000256" key="3">
    <source>
        <dbReference type="PIRSR" id="PIRSR606689-1"/>
    </source>
</evidence>
<dbReference type="InterPro" id="IPR027417">
    <property type="entry name" value="P-loop_NTPase"/>
</dbReference>
<evidence type="ECO:0000256" key="4">
    <source>
        <dbReference type="PIRSR" id="PIRSR606689-2"/>
    </source>
</evidence>
<dbReference type="GO" id="GO:0003924">
    <property type="term" value="F:GTPase activity"/>
    <property type="evidence" value="ECO:0007669"/>
    <property type="project" value="InterPro"/>
</dbReference>
<evidence type="ECO:0000256" key="2">
    <source>
        <dbReference type="ARBA" id="ARBA00023134"/>
    </source>
</evidence>
<sequence>MPTVGFSYYQLRLNNYNVAIYDLGGRSSIRNIWKNYYAEVCFLHFGTCSSMACPEEYPIIKCRTGRASRTVKNRLSWLLQQIDENYDTLKEKVENDSRVHNIELEMECKLRLERIRKQREIDA</sequence>